<protein>
    <submittedName>
        <fullName evidence="1">Uncharacterized protein</fullName>
    </submittedName>
</protein>
<organism evidence="1 2">
    <name type="scientific">Rhodophyticola porphyridii</name>
    <dbReference type="NCBI Taxonomy" id="1852017"/>
    <lineage>
        <taxon>Bacteria</taxon>
        <taxon>Pseudomonadati</taxon>
        <taxon>Pseudomonadota</taxon>
        <taxon>Alphaproteobacteria</taxon>
        <taxon>Rhodobacterales</taxon>
        <taxon>Roseobacteraceae</taxon>
        <taxon>Rhodophyticola</taxon>
    </lineage>
</organism>
<comment type="caution">
    <text evidence="1">The sequence shown here is derived from an EMBL/GenBank/DDBJ whole genome shotgun (WGS) entry which is preliminary data.</text>
</comment>
<evidence type="ECO:0000313" key="2">
    <source>
        <dbReference type="Proteomes" id="UP000281343"/>
    </source>
</evidence>
<dbReference type="AlphaFoldDB" id="A0A3L9Y364"/>
<reference evidence="1 2" key="1">
    <citation type="submission" date="2018-10" db="EMBL/GenBank/DDBJ databases">
        <authorList>
            <person name="Jung H.S."/>
            <person name="Jeon C.O."/>
        </authorList>
    </citation>
    <scope>NUCLEOTIDE SEQUENCE [LARGE SCALE GENOMIC DNA]</scope>
    <source>
        <strain evidence="1 2">MA-7-27</strain>
    </source>
</reference>
<evidence type="ECO:0000313" key="1">
    <source>
        <dbReference type="EMBL" id="RMA43271.1"/>
    </source>
</evidence>
<proteinExistence type="predicted"/>
<sequence>MEAALYDFLTSRKAGTAVQKRLIRNYVDWQREVLAADAQMRMAELTPERKTGPENARQIRRVTYRAAINSLPI</sequence>
<gene>
    <name evidence="1" type="ORF">D9R08_06565</name>
</gene>
<accession>A0A3L9Y364</accession>
<dbReference type="EMBL" id="RCNT01000002">
    <property type="protein sequence ID" value="RMA43271.1"/>
    <property type="molecule type" value="Genomic_DNA"/>
</dbReference>
<dbReference type="Proteomes" id="UP000281343">
    <property type="component" value="Unassembled WGS sequence"/>
</dbReference>
<name>A0A3L9Y364_9RHOB</name>
<keyword evidence="2" id="KW-1185">Reference proteome</keyword>